<evidence type="ECO:0000259" key="2">
    <source>
        <dbReference type="PROSITE" id="PS51645"/>
    </source>
</evidence>
<evidence type="ECO:0000313" key="3">
    <source>
        <dbReference type="EMBL" id="KAJ8599114.1"/>
    </source>
</evidence>
<protein>
    <recommendedName>
        <fullName evidence="2">Photolyase/cryptochrome alpha/beta domain-containing protein</fullName>
    </recommendedName>
</protein>
<dbReference type="Pfam" id="PF00561">
    <property type="entry name" value="Abhydrolase_1"/>
    <property type="match status" value="1"/>
</dbReference>
<dbReference type="InterPro" id="IPR029058">
    <property type="entry name" value="AB_hydrolase_fold"/>
</dbReference>
<dbReference type="SUPFAM" id="SSF52425">
    <property type="entry name" value="Cryptochrome/photolyase, N-terminal domain"/>
    <property type="match status" value="1"/>
</dbReference>
<dbReference type="SUPFAM" id="SSF53474">
    <property type="entry name" value="alpha/beta-Hydrolases"/>
    <property type="match status" value="1"/>
</dbReference>
<dbReference type="Gene3D" id="3.40.50.620">
    <property type="entry name" value="HUPs"/>
    <property type="match status" value="1"/>
</dbReference>
<reference evidence="3" key="1">
    <citation type="submission" date="2023-01" db="EMBL/GenBank/DDBJ databases">
        <title>Metagenome sequencing of chrysophaentin producing Chrysophaeum taylorii.</title>
        <authorList>
            <person name="Davison J."/>
            <person name="Bewley C."/>
        </authorList>
    </citation>
    <scope>NUCLEOTIDE SEQUENCE</scope>
    <source>
        <strain evidence="3">NIES-1699</strain>
    </source>
</reference>
<comment type="caution">
    <text evidence="3">The sequence shown here is derived from an EMBL/GenBank/DDBJ whole genome shotgun (WGS) entry which is preliminary data.</text>
</comment>
<feature type="chain" id="PRO_5042159414" description="Photolyase/cryptochrome alpha/beta domain-containing protein" evidence="1">
    <location>
        <begin position="19"/>
        <end position="589"/>
    </location>
</feature>
<organism evidence="3 4">
    <name type="scientific">Chrysophaeum taylorii</name>
    <dbReference type="NCBI Taxonomy" id="2483200"/>
    <lineage>
        <taxon>Eukaryota</taxon>
        <taxon>Sar</taxon>
        <taxon>Stramenopiles</taxon>
        <taxon>Ochrophyta</taxon>
        <taxon>Pelagophyceae</taxon>
        <taxon>Pelagomonadales</taxon>
        <taxon>Pelagomonadaceae</taxon>
        <taxon>Chrysophaeum</taxon>
    </lineage>
</organism>
<dbReference type="AlphaFoldDB" id="A0AAD7XI80"/>
<dbReference type="Proteomes" id="UP001230188">
    <property type="component" value="Unassembled WGS sequence"/>
</dbReference>
<dbReference type="PROSITE" id="PS51645">
    <property type="entry name" value="PHR_CRY_ALPHA_BETA"/>
    <property type="match status" value="1"/>
</dbReference>
<gene>
    <name evidence="3" type="ORF">CTAYLR_006352</name>
</gene>
<dbReference type="InterPro" id="IPR014729">
    <property type="entry name" value="Rossmann-like_a/b/a_fold"/>
</dbReference>
<dbReference type="InterPro" id="IPR000073">
    <property type="entry name" value="AB_hydrolase_1"/>
</dbReference>
<feature type="signal peptide" evidence="1">
    <location>
        <begin position="1"/>
        <end position="18"/>
    </location>
</feature>
<evidence type="ECO:0000313" key="4">
    <source>
        <dbReference type="Proteomes" id="UP001230188"/>
    </source>
</evidence>
<keyword evidence="4" id="KW-1185">Reference proteome</keyword>
<accession>A0AAD7XI80</accession>
<dbReference type="Gene3D" id="3.40.50.1820">
    <property type="entry name" value="alpha/beta hydrolase"/>
    <property type="match status" value="1"/>
</dbReference>
<sequence length="589" mass="63097">MTWHPFLVVAWTATALAPLRPGHRRQQVRGIVTMRAHAVWFSQDLRVEDHGGLRAVAMDPEATSWTALVGVPDACKGLQRRLLRRAAEELDAELEKRYGARLVVVPWEEAIEIARECDVVHSTRAVVEEVERWTAPLRPAAYEGSDTYDEYLEWAANEPRAGPLSAPEAMPPSTASRPCAWHLLDDDDDDPPSEPYADVAVAFCGCASAPAGIESYLDGGRTAFAREHFGSVGTATSLYAAAAAWVAGDAPAERLAVREPAERAFGAALALGTVSPRSVAAAAVRYGAAYPVSKLAGLGRSGAGALLDVVEWREWYARLKERRGGSWWAWGSGAYAIRYDAYNRGATPNNALLFVHGFGASADQWKRLAAEFPDVSMFAVDVLGFGYSAKPGLSYTQHLWEAMIEDFTRDVVLRHHDTVTLVGNSIGGGLCAGVAANLGDALCSGLVLCNTAGLILDSQADEDLVKSGASTRTRTLNVLLLSDDDHPKLEPFDPPFGGQLLLDVFGEAVIALLGPQIPTLLKRYYAINPDNADDHLAAAILRDSKDPGAANVIASGAKLPPQRSLNEALRDFGGPVLVPQGESGTSARA</sequence>
<proteinExistence type="predicted"/>
<name>A0AAD7XI80_9STRA</name>
<dbReference type="PANTHER" id="PTHR47832:SF1">
    <property type="entry name" value="DNA PHOTOLYASE"/>
    <property type="match status" value="1"/>
</dbReference>
<dbReference type="InterPro" id="IPR006050">
    <property type="entry name" value="DNA_photolyase_N"/>
</dbReference>
<evidence type="ECO:0000256" key="1">
    <source>
        <dbReference type="SAM" id="SignalP"/>
    </source>
</evidence>
<keyword evidence="1" id="KW-0732">Signal</keyword>
<feature type="domain" description="Photolyase/cryptochrome alpha/beta" evidence="2">
    <location>
        <begin position="35"/>
        <end position="160"/>
    </location>
</feature>
<dbReference type="InterPro" id="IPR036155">
    <property type="entry name" value="Crypto/Photolyase_N_sf"/>
</dbReference>
<dbReference type="EMBL" id="JAQMWT010000587">
    <property type="protein sequence ID" value="KAJ8599114.1"/>
    <property type="molecule type" value="Genomic_DNA"/>
</dbReference>
<dbReference type="PANTHER" id="PTHR47832">
    <property type="entry name" value="DNA PHOTOLYASE"/>
    <property type="match status" value="1"/>
</dbReference>